<keyword evidence="5" id="KW-0119">Carbohydrate metabolism</keyword>
<comment type="caution">
    <text evidence="6">The sequence shown here is derived from an EMBL/GenBank/DDBJ whole genome shotgun (WGS) entry which is preliminary data.</text>
</comment>
<dbReference type="GO" id="GO:0062193">
    <property type="term" value="F:D-ribose pyranase activity"/>
    <property type="evidence" value="ECO:0007669"/>
    <property type="project" value="UniProtKB-EC"/>
</dbReference>
<keyword evidence="3" id="KW-0963">Cytoplasm</keyword>
<evidence type="ECO:0000256" key="5">
    <source>
        <dbReference type="ARBA" id="ARBA00023277"/>
    </source>
</evidence>
<dbReference type="OrthoDB" id="9805009at2"/>
<dbReference type="GO" id="GO:0016872">
    <property type="term" value="F:intramolecular lyase activity"/>
    <property type="evidence" value="ECO:0007669"/>
    <property type="project" value="InterPro"/>
</dbReference>
<accession>A0A4Y4D841</accession>
<organism evidence="6 7">
    <name type="scientific">Kocuria varians</name>
    <name type="common">Micrococcus varians</name>
    <dbReference type="NCBI Taxonomy" id="1272"/>
    <lineage>
        <taxon>Bacteria</taxon>
        <taxon>Bacillati</taxon>
        <taxon>Actinomycetota</taxon>
        <taxon>Actinomycetes</taxon>
        <taxon>Micrococcales</taxon>
        <taxon>Micrococcaceae</taxon>
        <taxon>Kocuria</taxon>
    </lineage>
</organism>
<reference evidence="6 7" key="1">
    <citation type="submission" date="2019-06" db="EMBL/GenBank/DDBJ databases">
        <title>Whole genome shotgun sequence of Kocuria varians NBRC 15358.</title>
        <authorList>
            <person name="Hosoyama A."/>
            <person name="Uohara A."/>
            <person name="Ohji S."/>
            <person name="Ichikawa N."/>
        </authorList>
    </citation>
    <scope>NUCLEOTIDE SEQUENCE [LARGE SCALE GENOMIC DNA]</scope>
    <source>
        <strain evidence="6 7">NBRC 15358</strain>
    </source>
</reference>
<dbReference type="InterPro" id="IPR023064">
    <property type="entry name" value="D-ribose_pyranase"/>
</dbReference>
<dbReference type="PANTHER" id="PTHR37831:SF1">
    <property type="entry name" value="D-RIBOSE PYRANASE"/>
    <property type="match status" value="1"/>
</dbReference>
<gene>
    <name evidence="6" type="primary">rbsD</name>
    <name evidence="6" type="ORF">KVA01_16220</name>
</gene>
<dbReference type="STRING" id="1272.GCA_900014985_01709"/>
<dbReference type="InterPro" id="IPR007721">
    <property type="entry name" value="RbsD_FucU"/>
</dbReference>
<evidence type="ECO:0000256" key="4">
    <source>
        <dbReference type="ARBA" id="ARBA00023235"/>
    </source>
</evidence>
<protein>
    <recommendedName>
        <fullName evidence="2">D-ribose pyranase</fullName>
        <ecNumber evidence="2">5.4.99.62</ecNumber>
    </recommendedName>
</protein>
<sequence length="127" mass="13836">MLKRRILNPELNRRLSLLGHTDLTFLVDAGMPLPVSDAVVDLTLVAGIPRFVDVYAAVTEALQIEGATVAQEARGGAAEQWWSDLACPVQEVPHEELKTMLARAKLIVRTGECTPYANIALRSGVPF</sequence>
<dbReference type="PANTHER" id="PTHR37831">
    <property type="entry name" value="D-RIBOSE PYRANASE"/>
    <property type="match status" value="1"/>
</dbReference>
<proteinExistence type="predicted"/>
<dbReference type="AlphaFoldDB" id="A0A4Y4D841"/>
<dbReference type="Proteomes" id="UP000315730">
    <property type="component" value="Unassembled WGS sequence"/>
</dbReference>
<comment type="catalytic activity">
    <reaction evidence="1">
        <text>beta-D-ribopyranose = beta-D-ribofuranose</text>
        <dbReference type="Rhea" id="RHEA:25432"/>
        <dbReference type="ChEBI" id="CHEBI:27476"/>
        <dbReference type="ChEBI" id="CHEBI:47002"/>
        <dbReference type="EC" id="5.4.99.62"/>
    </reaction>
</comment>
<keyword evidence="4" id="KW-0413">Isomerase</keyword>
<dbReference type="NCBIfam" id="NF008761">
    <property type="entry name" value="PRK11797.1"/>
    <property type="match status" value="1"/>
</dbReference>
<evidence type="ECO:0000313" key="6">
    <source>
        <dbReference type="EMBL" id="GEC99467.1"/>
    </source>
</evidence>
<name>A0A4Y4D841_KOCVA</name>
<evidence type="ECO:0000313" key="7">
    <source>
        <dbReference type="Proteomes" id="UP000315730"/>
    </source>
</evidence>
<evidence type="ECO:0000256" key="2">
    <source>
        <dbReference type="ARBA" id="ARBA00012862"/>
    </source>
</evidence>
<evidence type="ECO:0000256" key="3">
    <source>
        <dbReference type="ARBA" id="ARBA00022490"/>
    </source>
</evidence>
<dbReference type="EMBL" id="BJNW01000013">
    <property type="protein sequence ID" value="GEC99467.1"/>
    <property type="molecule type" value="Genomic_DNA"/>
</dbReference>
<dbReference type="GO" id="GO:0019303">
    <property type="term" value="P:D-ribose catabolic process"/>
    <property type="evidence" value="ECO:0007669"/>
    <property type="project" value="TreeGrafter"/>
</dbReference>
<dbReference type="RefSeq" id="WP_141269678.1">
    <property type="nucleotide sequence ID" value="NZ_BJNW01000013.1"/>
</dbReference>
<dbReference type="GO" id="GO:0005829">
    <property type="term" value="C:cytosol"/>
    <property type="evidence" value="ECO:0007669"/>
    <property type="project" value="TreeGrafter"/>
</dbReference>
<dbReference type="Pfam" id="PF05025">
    <property type="entry name" value="RbsD_FucU"/>
    <property type="match status" value="1"/>
</dbReference>
<keyword evidence="7" id="KW-1185">Reference proteome</keyword>
<evidence type="ECO:0000256" key="1">
    <source>
        <dbReference type="ARBA" id="ARBA00000223"/>
    </source>
</evidence>
<dbReference type="GO" id="GO:0048029">
    <property type="term" value="F:monosaccharide binding"/>
    <property type="evidence" value="ECO:0007669"/>
    <property type="project" value="InterPro"/>
</dbReference>
<dbReference type="EC" id="5.4.99.62" evidence="2"/>
<dbReference type="SUPFAM" id="SSF102546">
    <property type="entry name" value="RbsD-like"/>
    <property type="match status" value="1"/>
</dbReference>
<dbReference type="InterPro" id="IPR023750">
    <property type="entry name" value="RbsD-like_sf"/>
</dbReference>
<dbReference type="Gene3D" id="3.40.1650.10">
    <property type="entry name" value="RbsD-like domain"/>
    <property type="match status" value="1"/>
</dbReference>